<evidence type="ECO:0000256" key="4">
    <source>
        <dbReference type="ARBA" id="ARBA00023125"/>
    </source>
</evidence>
<dbReference type="InterPro" id="IPR047671">
    <property type="entry name" value="MtrAB_MtrA"/>
</dbReference>
<dbReference type="SUPFAM" id="SSF52172">
    <property type="entry name" value="CheY-like"/>
    <property type="match status" value="1"/>
</dbReference>
<dbReference type="Gene3D" id="6.10.250.690">
    <property type="match status" value="1"/>
</dbReference>
<accession>A0A6J6ER34</accession>
<keyword evidence="3" id="KW-0805">Transcription regulation</keyword>
<dbReference type="CDD" id="cd17574">
    <property type="entry name" value="REC_OmpR"/>
    <property type="match status" value="1"/>
</dbReference>
<evidence type="ECO:0000259" key="7">
    <source>
        <dbReference type="PROSITE" id="PS50110"/>
    </source>
</evidence>
<keyword evidence="1" id="KW-0597">Phosphoprotein</keyword>
<evidence type="ECO:0000256" key="1">
    <source>
        <dbReference type="ARBA" id="ARBA00022553"/>
    </source>
</evidence>
<dbReference type="GO" id="GO:0045893">
    <property type="term" value="P:positive regulation of DNA-templated transcription"/>
    <property type="evidence" value="ECO:0007669"/>
    <property type="project" value="InterPro"/>
</dbReference>
<protein>
    <recommendedName>
        <fullName evidence="6">DNA-binding response regulator MtrA</fullName>
    </recommendedName>
</protein>
<dbReference type="Gene3D" id="1.10.10.10">
    <property type="entry name" value="Winged helix-like DNA-binding domain superfamily/Winged helix DNA-binding domain"/>
    <property type="match status" value="1"/>
</dbReference>
<dbReference type="InterPro" id="IPR036388">
    <property type="entry name" value="WH-like_DNA-bd_sf"/>
</dbReference>
<dbReference type="PANTHER" id="PTHR48111">
    <property type="entry name" value="REGULATOR OF RPOS"/>
    <property type="match status" value="1"/>
</dbReference>
<evidence type="ECO:0000259" key="8">
    <source>
        <dbReference type="PROSITE" id="PS51755"/>
    </source>
</evidence>
<dbReference type="GO" id="GO:0000976">
    <property type="term" value="F:transcription cis-regulatory region binding"/>
    <property type="evidence" value="ECO:0007669"/>
    <property type="project" value="InterPro"/>
</dbReference>
<dbReference type="Pfam" id="PF00486">
    <property type="entry name" value="Trans_reg_C"/>
    <property type="match status" value="1"/>
</dbReference>
<keyword evidence="5" id="KW-0804">Transcription</keyword>
<feature type="domain" description="Response regulatory" evidence="7">
    <location>
        <begin position="4"/>
        <end position="117"/>
    </location>
</feature>
<dbReference type="FunFam" id="1.10.10.10:FF:000033">
    <property type="entry name" value="DNA-binding response regulator MtrA"/>
    <property type="match status" value="1"/>
</dbReference>
<dbReference type="CDD" id="cd00383">
    <property type="entry name" value="trans_reg_C"/>
    <property type="match status" value="1"/>
</dbReference>
<dbReference type="PANTHER" id="PTHR48111:SF21">
    <property type="entry name" value="DNA-BINDING DUAL MASTER TRANSCRIPTIONAL REGULATOR RPAA"/>
    <property type="match status" value="1"/>
</dbReference>
<name>A0A6J6ER34_9ZZZZ</name>
<keyword evidence="4" id="KW-0238">DNA-binding</keyword>
<dbReference type="AlphaFoldDB" id="A0A6J6ER34"/>
<dbReference type="PROSITE" id="PS51755">
    <property type="entry name" value="OMPR_PHOB"/>
    <property type="match status" value="1"/>
</dbReference>
<evidence type="ECO:0000256" key="2">
    <source>
        <dbReference type="ARBA" id="ARBA00023012"/>
    </source>
</evidence>
<dbReference type="GO" id="GO:0005829">
    <property type="term" value="C:cytosol"/>
    <property type="evidence" value="ECO:0007669"/>
    <property type="project" value="TreeGrafter"/>
</dbReference>
<reference evidence="9" key="1">
    <citation type="submission" date="2020-05" db="EMBL/GenBank/DDBJ databases">
        <authorList>
            <person name="Chiriac C."/>
            <person name="Salcher M."/>
            <person name="Ghai R."/>
            <person name="Kavagutti S V."/>
        </authorList>
    </citation>
    <scope>NUCLEOTIDE SEQUENCE</scope>
</reference>
<dbReference type="InterPro" id="IPR001789">
    <property type="entry name" value="Sig_transdc_resp-reg_receiver"/>
</dbReference>
<dbReference type="SMART" id="SM00448">
    <property type="entry name" value="REC"/>
    <property type="match status" value="1"/>
</dbReference>
<organism evidence="9">
    <name type="scientific">freshwater metagenome</name>
    <dbReference type="NCBI Taxonomy" id="449393"/>
    <lineage>
        <taxon>unclassified sequences</taxon>
        <taxon>metagenomes</taxon>
        <taxon>ecological metagenomes</taxon>
    </lineage>
</organism>
<gene>
    <name evidence="9" type="ORF">UFOPK1767_00164</name>
</gene>
<sequence length="228" mass="25376">MPARILIVDDDPSIGEVLEIFLRSEGYDTRVATSGPQALDFFDEFQPHLVLLDLNLPGLDGISVCRSIREHSGTPIIMLTARTDPQDIIHGLEAGADDYVEKPFNDHILSARIKACMRRPPSTSSTSLRVGDIVIDLRGHIVSRDGVPISLTPLEFELLHTLASSPTEVFSREALLEQVWGYQYKADTRLVNVHVQRLRSKVERDVDEPKIVQTVRGVGYRAGEVIPT</sequence>
<feature type="domain" description="OmpR/PhoB-type" evidence="8">
    <location>
        <begin position="125"/>
        <end position="224"/>
    </location>
</feature>
<dbReference type="PROSITE" id="PS50110">
    <property type="entry name" value="RESPONSE_REGULATORY"/>
    <property type="match status" value="1"/>
</dbReference>
<evidence type="ECO:0000313" key="9">
    <source>
        <dbReference type="EMBL" id="CAB4578952.1"/>
    </source>
</evidence>
<evidence type="ECO:0000256" key="3">
    <source>
        <dbReference type="ARBA" id="ARBA00023015"/>
    </source>
</evidence>
<evidence type="ECO:0000256" key="5">
    <source>
        <dbReference type="ARBA" id="ARBA00023163"/>
    </source>
</evidence>
<dbReference type="Gene3D" id="3.40.50.2300">
    <property type="match status" value="1"/>
</dbReference>
<dbReference type="GO" id="GO:0032993">
    <property type="term" value="C:protein-DNA complex"/>
    <property type="evidence" value="ECO:0007669"/>
    <property type="project" value="TreeGrafter"/>
</dbReference>
<dbReference type="GO" id="GO:0000156">
    <property type="term" value="F:phosphorelay response regulator activity"/>
    <property type="evidence" value="ECO:0007669"/>
    <property type="project" value="InterPro"/>
</dbReference>
<dbReference type="SMART" id="SM00862">
    <property type="entry name" value="Trans_reg_C"/>
    <property type="match status" value="1"/>
</dbReference>
<dbReference type="InterPro" id="IPR001867">
    <property type="entry name" value="OmpR/PhoB-type_DNA-bd"/>
</dbReference>
<dbReference type="InterPro" id="IPR011006">
    <property type="entry name" value="CheY-like_superfamily"/>
</dbReference>
<proteinExistence type="predicted"/>
<dbReference type="FunFam" id="3.40.50.2300:FF:000001">
    <property type="entry name" value="DNA-binding response regulator PhoB"/>
    <property type="match status" value="1"/>
</dbReference>
<dbReference type="InterPro" id="IPR039420">
    <property type="entry name" value="WalR-like"/>
</dbReference>
<dbReference type="Pfam" id="PF00072">
    <property type="entry name" value="Response_reg"/>
    <property type="match status" value="1"/>
</dbReference>
<keyword evidence="2" id="KW-0902">Two-component regulatory system</keyword>
<evidence type="ECO:0000256" key="6">
    <source>
        <dbReference type="ARBA" id="ARBA00035142"/>
    </source>
</evidence>
<dbReference type="NCBIfam" id="NF040689">
    <property type="entry name" value="MtrAB_MtrA"/>
    <property type="match status" value="1"/>
</dbReference>
<dbReference type="EMBL" id="CAEZTZ010000010">
    <property type="protein sequence ID" value="CAB4578952.1"/>
    <property type="molecule type" value="Genomic_DNA"/>
</dbReference>